<evidence type="ECO:0000313" key="2">
    <source>
        <dbReference type="Proteomes" id="UP000075398"/>
    </source>
</evidence>
<accession>A0A150J5H0</accession>
<dbReference type="EMBL" id="LNGC01000023">
    <property type="protein sequence ID" value="KYC52473.1"/>
    <property type="molecule type" value="Genomic_DNA"/>
</dbReference>
<dbReference type="Proteomes" id="UP000075398">
    <property type="component" value="Unassembled WGS sequence"/>
</dbReference>
<organism evidence="1 2">
    <name type="scientific">Candidatus Methanofastidiosum methylothiophilum</name>
    <dbReference type="NCBI Taxonomy" id="1705564"/>
    <lineage>
        <taxon>Archaea</taxon>
        <taxon>Methanobacteriati</taxon>
        <taxon>Methanobacteriota</taxon>
        <taxon>Stenosarchaea group</taxon>
        <taxon>Candidatus Methanofastidiosia</taxon>
        <taxon>Candidatus Methanofastidiosales</taxon>
        <taxon>Candidatus Methanofastidiosaceae</taxon>
        <taxon>Candidatus Methanofastidiosum</taxon>
    </lineage>
</organism>
<dbReference type="AlphaFoldDB" id="A0A150J5H0"/>
<sequence length="79" mass="9214">MEKNSKCPKCGSNNIVPIVYGMPSYEFLEKEGVQEVLLGGCIVNDSSPIWHCKDCQNYWGNYSDRLESERQEMEKRRHE</sequence>
<evidence type="ECO:0000313" key="1">
    <source>
        <dbReference type="EMBL" id="KYC52473.1"/>
    </source>
</evidence>
<name>A0A150J5H0_9EURY</name>
<gene>
    <name evidence="1" type="ORF">AMQ22_00809</name>
</gene>
<protein>
    <submittedName>
        <fullName evidence="1">Uncharacterized protein</fullName>
    </submittedName>
</protein>
<comment type="caution">
    <text evidence="1">The sequence shown here is derived from an EMBL/GenBank/DDBJ whole genome shotgun (WGS) entry which is preliminary data.</text>
</comment>
<proteinExistence type="predicted"/>
<reference evidence="1 2" key="1">
    <citation type="journal article" date="2016" name="ISME J.">
        <title>Chasing the elusive Euryarchaeota class WSA2: genomes reveal a uniquely fastidious methyl-reducing methanogen.</title>
        <authorList>
            <person name="Nobu M.K."/>
            <person name="Narihiro T."/>
            <person name="Kuroda K."/>
            <person name="Mei R."/>
            <person name="Liu W.T."/>
        </authorList>
    </citation>
    <scope>NUCLEOTIDE SEQUENCE [LARGE SCALE GENOMIC DNA]</scope>
    <source>
        <strain evidence="1">U1lsi0528_Bin055</strain>
    </source>
</reference>